<sequence>MASVDFPEVPIPVLDISPFFSESASAEEKQKVAHDFDQAFRKYGFACISGHGVDMDIVNRVEQEARNFFSQPAQEKTKFNCSKNYGNGGYTGLKSETVSVNGVSDHVESVEFRGNGNEMVVPCEGWNQDFMDAVKAYWGQVEGLSMRILKVAAAALEVPENFFDEFYNPIQMDLRLANYPCVKDRVEIPDATMGYGAHTDYTGFTVLKADYEVQGLQVLLPGETTWKTVIPPEGTFIINSGDLIGIWTNDRWPSVVHRVLPCGPLPDGRCKDRLSLVSFTGPNYASQIECVPTCVGEGARYKPVNAGEHFQQRLVAGRYKGDDKDGNAK</sequence>
<dbReference type="GO" id="GO:0046872">
    <property type="term" value="F:metal ion binding"/>
    <property type="evidence" value="ECO:0007669"/>
    <property type="project" value="UniProtKB-KW"/>
</dbReference>
<dbReference type="InterPro" id="IPR050231">
    <property type="entry name" value="Iron_ascorbate_oxido_reductase"/>
</dbReference>
<dbReference type="GeneID" id="16074177"/>
<name>F2UB26_SALR5</name>
<evidence type="ECO:0000313" key="3">
    <source>
        <dbReference type="EMBL" id="EGD74039.1"/>
    </source>
</evidence>
<dbReference type="RefSeq" id="XP_004993601.1">
    <property type="nucleotide sequence ID" value="XM_004993544.1"/>
</dbReference>
<dbReference type="KEGG" id="sre:PTSG_05733"/>
<dbReference type="OMA" id="QRINPFE"/>
<organism evidence="4">
    <name type="scientific">Salpingoeca rosetta (strain ATCC 50818 / BSB-021)</name>
    <dbReference type="NCBI Taxonomy" id="946362"/>
    <lineage>
        <taxon>Eukaryota</taxon>
        <taxon>Choanoflagellata</taxon>
        <taxon>Craspedida</taxon>
        <taxon>Salpingoecidae</taxon>
        <taxon>Salpingoeca</taxon>
    </lineage>
</organism>
<feature type="domain" description="Fe2OG dioxygenase" evidence="2">
    <location>
        <begin position="166"/>
        <end position="282"/>
    </location>
</feature>
<dbReference type="Pfam" id="PF03171">
    <property type="entry name" value="2OG-FeII_Oxy"/>
    <property type="match status" value="1"/>
</dbReference>
<dbReference type="GO" id="GO:0016491">
    <property type="term" value="F:oxidoreductase activity"/>
    <property type="evidence" value="ECO:0007669"/>
    <property type="project" value="UniProtKB-KW"/>
</dbReference>
<reference evidence="3" key="1">
    <citation type="submission" date="2009-08" db="EMBL/GenBank/DDBJ databases">
        <title>Annotation of Salpingoeca rosetta.</title>
        <authorList>
            <consortium name="The Broad Institute Genome Sequencing Platform"/>
            <person name="Russ C."/>
            <person name="Cuomo C."/>
            <person name="Burger G."/>
            <person name="Gray M.W."/>
            <person name="Holland P.W.H."/>
            <person name="King N."/>
            <person name="Lang F.B.F."/>
            <person name="Roger A.J."/>
            <person name="Ruiz-Trillo I."/>
            <person name="Young S.K."/>
            <person name="Zeng Q."/>
            <person name="Gargeya S."/>
            <person name="Alvarado L."/>
            <person name="Berlin A."/>
            <person name="Chapman S.B."/>
            <person name="Chen Z."/>
            <person name="Freedman E."/>
            <person name="Gellesch M."/>
            <person name="Goldberg J."/>
            <person name="Griggs A."/>
            <person name="Gujja S."/>
            <person name="Heilman E."/>
            <person name="Heiman D."/>
            <person name="Howarth C."/>
            <person name="Mehta T."/>
            <person name="Neiman D."/>
            <person name="Pearson M."/>
            <person name="Roberts A."/>
            <person name="Saif S."/>
            <person name="Shea T."/>
            <person name="Shenoy N."/>
            <person name="Sisk P."/>
            <person name="Stolte C."/>
            <person name="Sykes S."/>
            <person name="White J."/>
            <person name="Yandava C."/>
            <person name="Haas B."/>
            <person name="Nusbaum C."/>
            <person name="Birren B."/>
        </authorList>
    </citation>
    <scope>NUCLEOTIDE SEQUENCE [LARGE SCALE GENOMIC DNA]</scope>
    <source>
        <strain evidence="3">ATCC 50818</strain>
    </source>
</reference>
<dbReference type="InterPro" id="IPR026992">
    <property type="entry name" value="DIOX_N"/>
</dbReference>
<dbReference type="PANTHER" id="PTHR47990">
    <property type="entry name" value="2-OXOGLUTARATE (2OG) AND FE(II)-DEPENDENT OXYGENASE SUPERFAMILY PROTEIN-RELATED"/>
    <property type="match status" value="1"/>
</dbReference>
<accession>F2UB26</accession>
<dbReference type="Pfam" id="PF14226">
    <property type="entry name" value="DIOX_N"/>
    <property type="match status" value="1"/>
</dbReference>
<dbReference type="PROSITE" id="PS51471">
    <property type="entry name" value="FE2OG_OXY"/>
    <property type="match status" value="1"/>
</dbReference>
<dbReference type="OrthoDB" id="288590at2759"/>
<dbReference type="InterPro" id="IPR027443">
    <property type="entry name" value="IPNS-like_sf"/>
</dbReference>
<evidence type="ECO:0000256" key="1">
    <source>
        <dbReference type="RuleBase" id="RU003682"/>
    </source>
</evidence>
<gene>
    <name evidence="3" type="ORF">PTSG_05733</name>
</gene>
<dbReference type="AlphaFoldDB" id="F2UB26"/>
<dbReference type="eggNOG" id="KOG0143">
    <property type="taxonomic scope" value="Eukaryota"/>
</dbReference>
<keyword evidence="1" id="KW-0408">Iron</keyword>
<keyword evidence="1" id="KW-0560">Oxidoreductase</keyword>
<evidence type="ECO:0000259" key="2">
    <source>
        <dbReference type="PROSITE" id="PS51471"/>
    </source>
</evidence>
<dbReference type="InterPro" id="IPR005123">
    <property type="entry name" value="Oxoglu/Fe-dep_dioxygenase_dom"/>
</dbReference>
<proteinExistence type="inferred from homology"/>
<dbReference type="InterPro" id="IPR044861">
    <property type="entry name" value="IPNS-like_FE2OG_OXY"/>
</dbReference>
<protein>
    <recommendedName>
        <fullName evidence="2">Fe2OG dioxygenase domain-containing protein</fullName>
    </recommendedName>
</protein>
<dbReference type="Proteomes" id="UP000007799">
    <property type="component" value="Unassembled WGS sequence"/>
</dbReference>
<dbReference type="SUPFAM" id="SSF51197">
    <property type="entry name" value="Clavaminate synthase-like"/>
    <property type="match status" value="1"/>
</dbReference>
<evidence type="ECO:0000313" key="4">
    <source>
        <dbReference type="Proteomes" id="UP000007799"/>
    </source>
</evidence>
<keyword evidence="4" id="KW-1185">Reference proteome</keyword>
<dbReference type="EMBL" id="GL832967">
    <property type="protein sequence ID" value="EGD74039.1"/>
    <property type="molecule type" value="Genomic_DNA"/>
</dbReference>
<dbReference type="Gene3D" id="2.60.120.330">
    <property type="entry name" value="B-lactam Antibiotic, Isopenicillin N Synthase, Chain"/>
    <property type="match status" value="1"/>
</dbReference>
<dbReference type="InParanoid" id="F2UB26"/>
<keyword evidence="1" id="KW-0479">Metal-binding</keyword>
<comment type="similarity">
    <text evidence="1">Belongs to the iron/ascorbate-dependent oxidoreductase family.</text>
</comment>
<dbReference type="STRING" id="946362.F2UB26"/>